<dbReference type="Proteomes" id="UP000242205">
    <property type="component" value="Chromosome"/>
</dbReference>
<accession>A0A2I6SAC6</accession>
<dbReference type="InterPro" id="IPR024029">
    <property type="entry name" value="Pyridox_Oxase_FMN-dep"/>
</dbReference>
<dbReference type="RefSeq" id="WP_102248245.1">
    <property type="nucleotide sequence ID" value="NZ_CP025682.1"/>
</dbReference>
<dbReference type="NCBIfam" id="TIGR04025">
    <property type="entry name" value="PPOX_FMN_DR2398"/>
    <property type="match status" value="1"/>
</dbReference>
<dbReference type="Gene3D" id="2.30.110.10">
    <property type="entry name" value="Electron Transport, Fmn-binding Protein, Chain A"/>
    <property type="match status" value="1"/>
</dbReference>
<proteinExistence type="predicted"/>
<dbReference type="PANTHER" id="PTHR42815">
    <property type="entry name" value="FAD-BINDING, PUTATIVE (AFU_ORTHOLOGUE AFUA_6G07600)-RELATED"/>
    <property type="match status" value="1"/>
</dbReference>
<evidence type="ECO:0000313" key="3">
    <source>
        <dbReference type="Proteomes" id="UP000242205"/>
    </source>
</evidence>
<dbReference type="InterPro" id="IPR012349">
    <property type="entry name" value="Split_barrel_FMN-bd"/>
</dbReference>
<reference evidence="2 3" key="1">
    <citation type="submission" date="2018-01" db="EMBL/GenBank/DDBJ databases">
        <authorList>
            <person name="Fu G.-Y."/>
        </authorList>
    </citation>
    <scope>NUCLEOTIDE SEQUENCE [LARGE SCALE GENOMIC DNA]</scope>
    <source>
        <strain evidence="2 3">SY39</strain>
    </source>
</reference>
<dbReference type="PANTHER" id="PTHR42815:SF2">
    <property type="entry name" value="FAD-BINDING, PUTATIVE (AFU_ORTHOLOGUE AFUA_6G07600)-RELATED"/>
    <property type="match status" value="1"/>
</dbReference>
<sequence length="208" mass="22548">MSEPDPHAITRLEQLDALFGSVAAPSLRKEIDHIHPLYRQMIEASPFVVVATAGPDGLDASPRGDPAGFVAVEDERTLLLPERRGNNRVDSLRNLVVDPRIALLFLIPGVGEMLRVNGRATISVAPALLARFAVGGKPPRCVTMVCVERVYFQCARAVQRAGLWRPPPTDVGARVPSPGRILDALTGGEVDAQNYDAALPARQRETLY</sequence>
<dbReference type="EMBL" id="CP025682">
    <property type="protein sequence ID" value="AUN96203.1"/>
    <property type="molecule type" value="Genomic_DNA"/>
</dbReference>
<protein>
    <submittedName>
        <fullName evidence="2">Pyridoxamine 5'-phosphate oxidase</fullName>
    </submittedName>
</protein>
<dbReference type="InterPro" id="IPR011576">
    <property type="entry name" value="Pyridox_Oxase_N"/>
</dbReference>
<evidence type="ECO:0000259" key="1">
    <source>
        <dbReference type="Pfam" id="PF01243"/>
    </source>
</evidence>
<gene>
    <name evidence="2" type="ORF">C0099_15405</name>
</gene>
<dbReference type="AlphaFoldDB" id="A0A2I6SAC6"/>
<feature type="domain" description="Pyridoxamine 5'-phosphate oxidase N-terminal" evidence="1">
    <location>
        <begin position="36"/>
        <end position="154"/>
    </location>
</feature>
<dbReference type="KEGG" id="atw:C0099_15405"/>
<organism evidence="2 3">
    <name type="scientific">Pseudazoarcus pumilus</name>
    <dbReference type="NCBI Taxonomy" id="2067960"/>
    <lineage>
        <taxon>Bacteria</taxon>
        <taxon>Pseudomonadati</taxon>
        <taxon>Pseudomonadota</taxon>
        <taxon>Betaproteobacteria</taxon>
        <taxon>Rhodocyclales</taxon>
        <taxon>Zoogloeaceae</taxon>
        <taxon>Pseudazoarcus</taxon>
    </lineage>
</organism>
<dbReference type="Pfam" id="PF01243">
    <property type="entry name" value="PNPOx_N"/>
    <property type="match status" value="1"/>
</dbReference>
<keyword evidence="3" id="KW-1185">Reference proteome</keyword>
<evidence type="ECO:0000313" key="2">
    <source>
        <dbReference type="EMBL" id="AUN96203.1"/>
    </source>
</evidence>
<dbReference type="OrthoDB" id="9796486at2"/>
<name>A0A2I6SAC6_9RHOO</name>
<dbReference type="SUPFAM" id="SSF50475">
    <property type="entry name" value="FMN-binding split barrel"/>
    <property type="match status" value="1"/>
</dbReference>